<name>A0ABY7U4P8_9SPHN</name>
<evidence type="ECO:0000256" key="3">
    <source>
        <dbReference type="SAM" id="MobiDB-lite"/>
    </source>
</evidence>
<dbReference type="PRINTS" id="PR00111">
    <property type="entry name" value="ABHYDROLASE"/>
</dbReference>
<geneLocation type="plasmid" evidence="5 6">
    <name>unnamed1</name>
</geneLocation>
<evidence type="ECO:0000313" key="5">
    <source>
        <dbReference type="EMBL" id="WCT79796.1"/>
    </source>
</evidence>
<dbReference type="PANTHER" id="PTHR46118:SF4">
    <property type="entry name" value="PROTEIN ABHD11"/>
    <property type="match status" value="1"/>
</dbReference>
<evidence type="ECO:0000259" key="4">
    <source>
        <dbReference type="Pfam" id="PF00561"/>
    </source>
</evidence>
<protein>
    <submittedName>
        <fullName evidence="5">Alpha/beta hydrolase</fullName>
    </submittedName>
</protein>
<evidence type="ECO:0000256" key="2">
    <source>
        <dbReference type="ARBA" id="ARBA00022801"/>
    </source>
</evidence>
<feature type="domain" description="AB hydrolase-1" evidence="4">
    <location>
        <begin position="46"/>
        <end position="284"/>
    </location>
</feature>
<dbReference type="Proteomes" id="UP001218231">
    <property type="component" value="Plasmid unnamed1"/>
</dbReference>
<dbReference type="Gene3D" id="3.40.50.1820">
    <property type="entry name" value="alpha/beta hydrolase"/>
    <property type="match status" value="1"/>
</dbReference>
<dbReference type="PRINTS" id="PR00793">
    <property type="entry name" value="PROAMNOPTASE"/>
</dbReference>
<dbReference type="RefSeq" id="WP_273620067.1">
    <property type="nucleotide sequence ID" value="NZ_CP103869.1"/>
</dbReference>
<keyword evidence="6" id="KW-1185">Reference proteome</keyword>
<comment type="similarity">
    <text evidence="1">Belongs to the peptidase S33 family.</text>
</comment>
<dbReference type="InterPro" id="IPR002410">
    <property type="entry name" value="Peptidase_S33"/>
</dbReference>
<dbReference type="EMBL" id="CP117418">
    <property type="protein sequence ID" value="WCT79796.1"/>
    <property type="molecule type" value="Genomic_DNA"/>
</dbReference>
<dbReference type="Pfam" id="PF00561">
    <property type="entry name" value="Abhydrolase_1"/>
    <property type="match status" value="1"/>
</dbReference>
<evidence type="ECO:0000313" key="6">
    <source>
        <dbReference type="Proteomes" id="UP001218231"/>
    </source>
</evidence>
<reference evidence="5 6" key="1">
    <citation type="submission" date="2023-02" db="EMBL/GenBank/DDBJ databases">
        <title>Genome sequence of Novosphingobium humi KACC 19094.</title>
        <authorList>
            <person name="Kim S."/>
            <person name="Heo J."/>
            <person name="Kwon S.-W."/>
        </authorList>
    </citation>
    <scope>NUCLEOTIDE SEQUENCE [LARGE SCALE GENOMIC DNA]</scope>
    <source>
        <strain evidence="5 6">KACC 19094</strain>
        <plasmid evidence="5 6">unnamed1</plasmid>
    </source>
</reference>
<gene>
    <name evidence="5" type="ORF">PQ457_17165</name>
</gene>
<dbReference type="PANTHER" id="PTHR46118">
    <property type="entry name" value="PROTEIN ABHD11"/>
    <property type="match status" value="1"/>
</dbReference>
<keyword evidence="5" id="KW-0614">Plasmid</keyword>
<feature type="region of interest" description="Disordered" evidence="3">
    <location>
        <begin position="1"/>
        <end position="20"/>
    </location>
</feature>
<sequence length="308" mass="33633">MADAQDLMADNRPPEEPVGLEDERVSFIEANGLRLRVREWGRADAPALVALHGLRGFSGTWRALAASLGAGWRVIALDQRGRGESDWDAQANYYTDAYLADLEALVDGLGLGRFVLLGHSMGGTTSYVYAAKHPQRLNALIIEDIAPGSSISGAGAERIKAEMAALPLSFADWREARAYWRRTRPSVSLAALEQRLWESLRETPDGQVGWRYDAAGISATRLDPDPARVVDLWPVVESLRVPTCVIRGAKSDFCPLATVRDMERRNPRISHVSVEGASHYVHDDRVDQFNGLVAGFLAGVASARATGE</sequence>
<accession>A0ABY7U4P8</accession>
<keyword evidence="2 5" id="KW-0378">Hydrolase</keyword>
<dbReference type="GO" id="GO:0016787">
    <property type="term" value="F:hydrolase activity"/>
    <property type="evidence" value="ECO:0007669"/>
    <property type="project" value="UniProtKB-KW"/>
</dbReference>
<evidence type="ECO:0000256" key="1">
    <source>
        <dbReference type="ARBA" id="ARBA00010088"/>
    </source>
</evidence>
<dbReference type="SUPFAM" id="SSF53474">
    <property type="entry name" value="alpha/beta-Hydrolases"/>
    <property type="match status" value="1"/>
</dbReference>
<proteinExistence type="inferred from homology"/>
<dbReference type="InterPro" id="IPR000073">
    <property type="entry name" value="AB_hydrolase_1"/>
</dbReference>
<organism evidence="5 6">
    <name type="scientific">Novosphingobium humi</name>
    <dbReference type="NCBI Taxonomy" id="2282397"/>
    <lineage>
        <taxon>Bacteria</taxon>
        <taxon>Pseudomonadati</taxon>
        <taxon>Pseudomonadota</taxon>
        <taxon>Alphaproteobacteria</taxon>
        <taxon>Sphingomonadales</taxon>
        <taxon>Sphingomonadaceae</taxon>
        <taxon>Novosphingobium</taxon>
    </lineage>
</organism>
<dbReference type="InterPro" id="IPR029058">
    <property type="entry name" value="AB_hydrolase_fold"/>
</dbReference>